<dbReference type="Gene3D" id="3.30.1240.10">
    <property type="match status" value="1"/>
</dbReference>
<keyword evidence="1" id="KW-0378">Hydrolase</keyword>
<dbReference type="RefSeq" id="WP_060914374.1">
    <property type="nucleotide sequence ID" value="NZ_KQ959967.1"/>
</dbReference>
<sequence length="277" mass="32055">MKWFITDMDGTFLNDKKEVAPNAKDVIVKLQDKGSKFIIATGRPDIAVKHYYYNLGMNDVVISNNGSLIRNLSTGEIVYQKSFKIEEIEKIHSMFKELNDDEIEFHVYTLNYIYCDHLSFSMARMKKLEADMPEELKTPMYIHDDIIGEIKKNNEDCQKIMMIAKDHEKVVNFFNEVSKVLEVDGTFSATDFFDIMPKGCNKGTAIEKLAEYYNSPIEDCVVFGDNFNDKEMFDVAGWSVCPNNAKEEIQEMCDEVIGNNNDFSVIKYVEDYYEKIK</sequence>
<evidence type="ECO:0000313" key="2">
    <source>
        <dbReference type="Proteomes" id="UP000070355"/>
    </source>
</evidence>
<gene>
    <name evidence="1" type="ORF">HMPREF3186_01250</name>
</gene>
<dbReference type="GO" id="GO:0000287">
    <property type="term" value="F:magnesium ion binding"/>
    <property type="evidence" value="ECO:0007669"/>
    <property type="project" value="TreeGrafter"/>
</dbReference>
<comment type="caution">
    <text evidence="1">The sequence shown here is derived from an EMBL/GenBank/DDBJ whole genome shotgun (WGS) entry which is preliminary data.</text>
</comment>
<name>A0A133ZUZ8_9BACL</name>
<dbReference type="GO" id="GO:0005829">
    <property type="term" value="C:cytosol"/>
    <property type="evidence" value="ECO:0007669"/>
    <property type="project" value="TreeGrafter"/>
</dbReference>
<dbReference type="EMBL" id="LSDC01000078">
    <property type="protein sequence ID" value="KXB59263.1"/>
    <property type="molecule type" value="Genomic_DNA"/>
</dbReference>
<dbReference type="NCBIfam" id="TIGR00099">
    <property type="entry name" value="Cof-subfamily"/>
    <property type="match status" value="1"/>
</dbReference>
<dbReference type="InterPro" id="IPR000150">
    <property type="entry name" value="Cof"/>
</dbReference>
<dbReference type="PATRIC" id="fig|1379.3.peg.1230"/>
<dbReference type="SFLD" id="SFLDG01140">
    <property type="entry name" value="C2.B:_Phosphomannomutase_and_P"/>
    <property type="match status" value="1"/>
</dbReference>
<dbReference type="SUPFAM" id="SSF56784">
    <property type="entry name" value="HAD-like"/>
    <property type="match status" value="1"/>
</dbReference>
<dbReference type="CDD" id="cd07516">
    <property type="entry name" value="HAD_Pase"/>
    <property type="match status" value="1"/>
</dbReference>
<dbReference type="PANTHER" id="PTHR10000:SF8">
    <property type="entry name" value="HAD SUPERFAMILY HYDROLASE-LIKE, TYPE 3"/>
    <property type="match status" value="1"/>
</dbReference>
<dbReference type="PANTHER" id="PTHR10000">
    <property type="entry name" value="PHOSPHOSERINE PHOSPHATASE"/>
    <property type="match status" value="1"/>
</dbReference>
<accession>A0A133ZUZ8</accession>
<protein>
    <submittedName>
        <fullName evidence="1">Cof-like hydrolase</fullName>
    </submittedName>
</protein>
<dbReference type="Pfam" id="PF08282">
    <property type="entry name" value="Hydrolase_3"/>
    <property type="match status" value="1"/>
</dbReference>
<dbReference type="OrthoDB" id="9790031at2"/>
<reference evidence="2" key="1">
    <citation type="submission" date="2016-01" db="EMBL/GenBank/DDBJ databases">
        <authorList>
            <person name="Mitreva M."/>
            <person name="Pepin K.H."/>
            <person name="Mihindukulasuriya K.A."/>
            <person name="Fulton R."/>
            <person name="Fronick C."/>
            <person name="O'Laughlin M."/>
            <person name="Miner T."/>
            <person name="Herter B."/>
            <person name="Rosa B.A."/>
            <person name="Cordes M."/>
            <person name="Tomlinson C."/>
            <person name="Wollam A."/>
            <person name="Palsikar V.B."/>
            <person name="Mardis E.R."/>
            <person name="Wilson R.K."/>
        </authorList>
    </citation>
    <scope>NUCLEOTIDE SEQUENCE [LARGE SCALE GENOMIC DNA]</scope>
    <source>
        <strain evidence="2">DNF01167</strain>
    </source>
</reference>
<dbReference type="InterPro" id="IPR023214">
    <property type="entry name" value="HAD_sf"/>
</dbReference>
<dbReference type="GO" id="GO:0016791">
    <property type="term" value="F:phosphatase activity"/>
    <property type="evidence" value="ECO:0007669"/>
    <property type="project" value="UniProtKB-ARBA"/>
</dbReference>
<dbReference type="PROSITE" id="PS01229">
    <property type="entry name" value="COF_2"/>
    <property type="match status" value="1"/>
</dbReference>
<dbReference type="Gene3D" id="3.40.50.1000">
    <property type="entry name" value="HAD superfamily/HAD-like"/>
    <property type="match status" value="1"/>
</dbReference>
<organism evidence="1 2">
    <name type="scientific">Gemella haemolysans</name>
    <dbReference type="NCBI Taxonomy" id="1379"/>
    <lineage>
        <taxon>Bacteria</taxon>
        <taxon>Bacillati</taxon>
        <taxon>Bacillota</taxon>
        <taxon>Bacilli</taxon>
        <taxon>Bacillales</taxon>
        <taxon>Gemellaceae</taxon>
        <taxon>Gemella</taxon>
    </lineage>
</organism>
<dbReference type="Proteomes" id="UP000070355">
    <property type="component" value="Unassembled WGS sequence"/>
</dbReference>
<proteinExistence type="predicted"/>
<dbReference type="InterPro" id="IPR006379">
    <property type="entry name" value="HAD-SF_hydro_IIB"/>
</dbReference>
<dbReference type="STRING" id="1379.HMPREF3186_01250"/>
<dbReference type="SFLD" id="SFLDS00003">
    <property type="entry name" value="Haloacid_Dehalogenase"/>
    <property type="match status" value="1"/>
</dbReference>
<dbReference type="NCBIfam" id="TIGR01484">
    <property type="entry name" value="HAD-SF-IIB"/>
    <property type="match status" value="1"/>
</dbReference>
<dbReference type="InterPro" id="IPR036412">
    <property type="entry name" value="HAD-like_sf"/>
</dbReference>
<dbReference type="AlphaFoldDB" id="A0A133ZUZ8"/>
<evidence type="ECO:0000313" key="1">
    <source>
        <dbReference type="EMBL" id="KXB59263.1"/>
    </source>
</evidence>